<dbReference type="EMBL" id="BMJV01000009">
    <property type="protein sequence ID" value="GGG83818.1"/>
    <property type="molecule type" value="Genomic_DNA"/>
</dbReference>
<feature type="compositionally biased region" description="Basic and acidic residues" evidence="1">
    <location>
        <begin position="53"/>
        <end position="64"/>
    </location>
</feature>
<protein>
    <submittedName>
        <fullName evidence="3">Uncharacterized protein</fullName>
    </submittedName>
</protein>
<reference evidence="3" key="2">
    <citation type="submission" date="2020-09" db="EMBL/GenBank/DDBJ databases">
        <authorList>
            <person name="Sun Q."/>
            <person name="Zhou Y."/>
        </authorList>
    </citation>
    <scope>NUCLEOTIDE SEQUENCE</scope>
    <source>
        <strain evidence="3">CGMCC 1.15762</strain>
    </source>
</reference>
<evidence type="ECO:0000313" key="4">
    <source>
        <dbReference type="Proteomes" id="UP000617145"/>
    </source>
</evidence>
<evidence type="ECO:0000256" key="2">
    <source>
        <dbReference type="SAM" id="Phobius"/>
    </source>
</evidence>
<accession>A0A8J2ZMU6</accession>
<organism evidence="3 4">
    <name type="scientific">Salipiger pallidus</name>
    <dbReference type="NCBI Taxonomy" id="1775170"/>
    <lineage>
        <taxon>Bacteria</taxon>
        <taxon>Pseudomonadati</taxon>
        <taxon>Pseudomonadota</taxon>
        <taxon>Alphaproteobacteria</taxon>
        <taxon>Rhodobacterales</taxon>
        <taxon>Roseobacteraceae</taxon>
        <taxon>Salipiger</taxon>
    </lineage>
</organism>
<reference evidence="3" key="1">
    <citation type="journal article" date="2014" name="Int. J. Syst. Evol. Microbiol.">
        <title>Complete genome sequence of Corynebacterium casei LMG S-19264T (=DSM 44701T), isolated from a smear-ripened cheese.</title>
        <authorList>
            <consortium name="US DOE Joint Genome Institute (JGI-PGF)"/>
            <person name="Walter F."/>
            <person name="Albersmeier A."/>
            <person name="Kalinowski J."/>
            <person name="Ruckert C."/>
        </authorList>
    </citation>
    <scope>NUCLEOTIDE SEQUENCE</scope>
    <source>
        <strain evidence="3">CGMCC 1.15762</strain>
    </source>
</reference>
<keyword evidence="4" id="KW-1185">Reference proteome</keyword>
<proteinExistence type="predicted"/>
<feature type="transmembrane region" description="Helical" evidence="2">
    <location>
        <begin position="15"/>
        <end position="38"/>
    </location>
</feature>
<keyword evidence="2" id="KW-0472">Membrane</keyword>
<sequence>MGRRIVGYPATNASAALRVVIAAGTFQGLIAALPKMGWRITVKRWSRRGRGSSRPEGEPFDERSGTGTLAACLG</sequence>
<feature type="region of interest" description="Disordered" evidence="1">
    <location>
        <begin position="47"/>
        <end position="74"/>
    </location>
</feature>
<comment type="caution">
    <text evidence="3">The sequence shown here is derived from an EMBL/GenBank/DDBJ whole genome shotgun (WGS) entry which is preliminary data.</text>
</comment>
<evidence type="ECO:0000313" key="3">
    <source>
        <dbReference type="EMBL" id="GGG83818.1"/>
    </source>
</evidence>
<gene>
    <name evidence="3" type="ORF">GCM10011415_37290</name>
</gene>
<evidence type="ECO:0000256" key="1">
    <source>
        <dbReference type="SAM" id="MobiDB-lite"/>
    </source>
</evidence>
<dbReference type="Proteomes" id="UP000617145">
    <property type="component" value="Unassembled WGS sequence"/>
</dbReference>
<name>A0A8J2ZMU6_9RHOB</name>
<keyword evidence="2" id="KW-1133">Transmembrane helix</keyword>
<keyword evidence="2" id="KW-0812">Transmembrane</keyword>
<dbReference type="AlphaFoldDB" id="A0A8J2ZMU6"/>